<feature type="transmembrane region" description="Helical" evidence="5">
    <location>
        <begin position="235"/>
        <end position="254"/>
    </location>
</feature>
<feature type="transmembrane region" description="Helical" evidence="5">
    <location>
        <begin position="124"/>
        <end position="142"/>
    </location>
</feature>
<dbReference type="EMBL" id="QEKQ01000003">
    <property type="protein sequence ID" value="PVY77513.1"/>
    <property type="molecule type" value="Genomic_DNA"/>
</dbReference>
<dbReference type="InterPro" id="IPR004837">
    <property type="entry name" value="NaCa_Exmemb"/>
</dbReference>
<evidence type="ECO:0000313" key="8">
    <source>
        <dbReference type="EMBL" id="PVY77513.1"/>
    </source>
</evidence>
<evidence type="ECO:0000313" key="10">
    <source>
        <dbReference type="Proteomes" id="UP000245887"/>
    </source>
</evidence>
<dbReference type="InterPro" id="IPR044880">
    <property type="entry name" value="NCX_ion-bd_dom_sf"/>
</dbReference>
<dbReference type="Gene3D" id="1.20.1420.30">
    <property type="entry name" value="NCX, central ion-binding region"/>
    <property type="match status" value="1"/>
</dbReference>
<dbReference type="Proteomes" id="UP000245887">
    <property type="component" value="Unassembled WGS sequence"/>
</dbReference>
<keyword evidence="3 5" id="KW-1133">Transmembrane helix</keyword>
<feature type="transmembrane region" description="Helical" evidence="5">
    <location>
        <begin position="76"/>
        <end position="94"/>
    </location>
</feature>
<keyword evidence="2 5" id="KW-0812">Transmembrane</keyword>
<keyword evidence="9" id="KW-1185">Reference proteome</keyword>
<dbReference type="InterPro" id="IPR004481">
    <property type="entry name" value="K/Na/Ca-exchanger"/>
</dbReference>
<evidence type="ECO:0000313" key="7">
    <source>
        <dbReference type="EMBL" id="PAV26844.1"/>
    </source>
</evidence>
<comment type="subcellular location">
    <subcellularLocation>
        <location evidence="1">Membrane</location>
        <topology evidence="1">Multi-pass membrane protein</topology>
    </subcellularLocation>
</comment>
<comment type="caution">
    <text evidence="7">The sequence shown here is derived from an EMBL/GenBank/DDBJ whole genome shotgun (WGS) entry which is preliminary data.</text>
</comment>
<dbReference type="GO" id="GO:0008273">
    <property type="term" value="F:calcium, potassium:sodium antiporter activity"/>
    <property type="evidence" value="ECO:0007669"/>
    <property type="project" value="TreeGrafter"/>
</dbReference>
<keyword evidence="4 5" id="KW-0472">Membrane</keyword>
<dbReference type="EMBL" id="NMPM01000013">
    <property type="protein sequence ID" value="PAV26844.1"/>
    <property type="molecule type" value="Genomic_DNA"/>
</dbReference>
<proteinExistence type="predicted"/>
<gene>
    <name evidence="8" type="ORF">C8D92_103200</name>
    <name evidence="7" type="ORF">CF392_03240</name>
</gene>
<feature type="domain" description="Sodium/calcium exchanger membrane region" evidence="6">
    <location>
        <begin position="2"/>
        <end position="142"/>
    </location>
</feature>
<name>A0A2A2I6D8_9GAMM</name>
<dbReference type="GO" id="GO:0005262">
    <property type="term" value="F:calcium channel activity"/>
    <property type="evidence" value="ECO:0007669"/>
    <property type="project" value="TreeGrafter"/>
</dbReference>
<evidence type="ECO:0000256" key="5">
    <source>
        <dbReference type="SAM" id="Phobius"/>
    </source>
</evidence>
<feature type="transmembrane region" description="Helical" evidence="5">
    <location>
        <begin position="269"/>
        <end position="289"/>
    </location>
</feature>
<reference evidence="8 10" key="2">
    <citation type="submission" date="2018-04" db="EMBL/GenBank/DDBJ databases">
        <title>Genomic Encyclopedia of Type Strains, Phase IV (KMG-IV): sequencing the most valuable type-strain genomes for metagenomic binning, comparative biology and taxonomic classification.</title>
        <authorList>
            <person name="Goeker M."/>
        </authorList>
    </citation>
    <scope>NUCLEOTIDE SEQUENCE [LARGE SCALE GENOMIC DNA]</scope>
    <source>
        <strain evidence="8 10">DSM 28688</strain>
    </source>
</reference>
<evidence type="ECO:0000313" key="9">
    <source>
        <dbReference type="Proteomes" id="UP000218332"/>
    </source>
</evidence>
<dbReference type="NCBIfam" id="TIGR00367">
    <property type="entry name" value="calcium/sodium antiporter"/>
    <property type="match status" value="1"/>
</dbReference>
<dbReference type="GO" id="GO:0006874">
    <property type="term" value="P:intracellular calcium ion homeostasis"/>
    <property type="evidence" value="ECO:0007669"/>
    <property type="project" value="TreeGrafter"/>
</dbReference>
<dbReference type="PANTHER" id="PTHR10846">
    <property type="entry name" value="SODIUM/POTASSIUM/CALCIUM EXCHANGER"/>
    <property type="match status" value="1"/>
</dbReference>
<dbReference type="RefSeq" id="WP_095610038.1">
    <property type="nucleotide sequence ID" value="NZ_NMPM01000013.1"/>
</dbReference>
<feature type="transmembrane region" description="Helical" evidence="5">
    <location>
        <begin position="320"/>
        <end position="341"/>
    </location>
</feature>
<dbReference type="GO" id="GO:0005886">
    <property type="term" value="C:plasma membrane"/>
    <property type="evidence" value="ECO:0007669"/>
    <property type="project" value="TreeGrafter"/>
</dbReference>
<dbReference type="Proteomes" id="UP000218332">
    <property type="component" value="Unassembled WGS sequence"/>
</dbReference>
<organism evidence="7 9">
    <name type="scientific">Tamilnaduibacter salinus</name>
    <dbReference type="NCBI Taxonomy" id="1484056"/>
    <lineage>
        <taxon>Bacteria</taxon>
        <taxon>Pseudomonadati</taxon>
        <taxon>Pseudomonadota</taxon>
        <taxon>Gammaproteobacteria</taxon>
        <taxon>Pseudomonadales</taxon>
        <taxon>Marinobacteraceae</taxon>
        <taxon>Tamilnaduibacter</taxon>
    </lineage>
</organism>
<sequence length="351" mass="36246">MSVLLFVAGLVALILGADALVKGASNLAASFGIPSLIIGLTVVAFGTSSPELAVSIGAAWSGQTTMALGNVVGSNVFNVLFILGVSALIVPMVVSRQLIRLDVPLMIGLSIGVWVLALDGRLGWIDGGVLVLVLIAYFAFLIRQGRHERGDDADDGARPPRQLAWNLVRVGVGLALLVLGSRWLVSSAVTFAEALGVSELVIGLTIVAAGTSLPEVVTSIMAAMKGERDIAVGNVVGSNLFNIMGVLGLAAVVAPDGLAVTPAVLRFDLPVMMAVAIACLPIFFTGGVISRLEGGVLFGYYLAYTAYLILAASHHEALPAFSGAMLWFVGPLTVLGLVVSLRRSRTATSTG</sequence>
<dbReference type="AlphaFoldDB" id="A0A2A2I6D8"/>
<feature type="transmembrane region" description="Helical" evidence="5">
    <location>
        <begin position="163"/>
        <end position="185"/>
    </location>
</feature>
<feature type="transmembrane region" description="Helical" evidence="5">
    <location>
        <begin position="296"/>
        <end position="314"/>
    </location>
</feature>
<dbReference type="PANTHER" id="PTHR10846:SF8">
    <property type="entry name" value="INNER MEMBRANE PROTEIN YRBG"/>
    <property type="match status" value="1"/>
</dbReference>
<dbReference type="OrthoDB" id="9794225at2"/>
<protein>
    <submittedName>
        <fullName evidence="8">Cation:H+ antiporter</fullName>
    </submittedName>
    <submittedName>
        <fullName evidence="7">Sodium:calcium antiporter</fullName>
    </submittedName>
</protein>
<evidence type="ECO:0000256" key="4">
    <source>
        <dbReference type="ARBA" id="ARBA00023136"/>
    </source>
</evidence>
<feature type="transmembrane region" description="Helical" evidence="5">
    <location>
        <begin position="200"/>
        <end position="223"/>
    </location>
</feature>
<dbReference type="Pfam" id="PF01699">
    <property type="entry name" value="Na_Ca_ex"/>
    <property type="match status" value="2"/>
</dbReference>
<evidence type="ECO:0000256" key="1">
    <source>
        <dbReference type="ARBA" id="ARBA00004141"/>
    </source>
</evidence>
<reference evidence="7 9" key="1">
    <citation type="submission" date="2017-07" db="EMBL/GenBank/DDBJ databases">
        <title>Tamlnaduibacter salinus (Mi-7) genome sequencing.</title>
        <authorList>
            <person name="Verma A."/>
            <person name="Krishnamurthi S."/>
        </authorList>
    </citation>
    <scope>NUCLEOTIDE SEQUENCE [LARGE SCALE GENOMIC DNA]</scope>
    <source>
        <strain evidence="7 9">Mi-7</strain>
    </source>
</reference>
<evidence type="ECO:0000256" key="2">
    <source>
        <dbReference type="ARBA" id="ARBA00022692"/>
    </source>
</evidence>
<evidence type="ECO:0000259" key="6">
    <source>
        <dbReference type="Pfam" id="PF01699"/>
    </source>
</evidence>
<evidence type="ECO:0000256" key="3">
    <source>
        <dbReference type="ARBA" id="ARBA00022989"/>
    </source>
</evidence>
<dbReference type="Gene3D" id="6.10.280.80">
    <property type="entry name" value="NCX, peripheral helical region"/>
    <property type="match status" value="1"/>
</dbReference>
<feature type="domain" description="Sodium/calcium exchanger membrane region" evidence="6">
    <location>
        <begin position="167"/>
        <end position="309"/>
    </location>
</feature>
<accession>A0A2A2I6D8</accession>